<evidence type="ECO:0000313" key="12">
    <source>
        <dbReference type="Proteomes" id="UP000243528"/>
    </source>
</evidence>
<dbReference type="SUPFAM" id="SSF55874">
    <property type="entry name" value="ATPase domain of HSP90 chaperone/DNA topoisomerase II/histidine kinase"/>
    <property type="match status" value="1"/>
</dbReference>
<keyword evidence="5" id="KW-0547">Nucleotide-binding</keyword>
<dbReference type="EC" id="2.7.13.3" evidence="2"/>
<feature type="transmembrane region" description="Helical" evidence="9">
    <location>
        <begin position="37"/>
        <end position="57"/>
    </location>
</feature>
<proteinExistence type="predicted"/>
<feature type="transmembrane region" description="Helical" evidence="9">
    <location>
        <begin position="88"/>
        <end position="119"/>
    </location>
</feature>
<dbReference type="CDD" id="cd16917">
    <property type="entry name" value="HATPase_UhpB-NarQ-NarX-like"/>
    <property type="match status" value="1"/>
</dbReference>
<dbReference type="Pfam" id="PF02518">
    <property type="entry name" value="HATPase_c"/>
    <property type="match status" value="1"/>
</dbReference>
<gene>
    <name evidence="11" type="ORF">CLV30_11977</name>
</gene>
<dbReference type="Pfam" id="PF23539">
    <property type="entry name" value="DUF7134"/>
    <property type="match status" value="1"/>
</dbReference>
<evidence type="ECO:0000256" key="8">
    <source>
        <dbReference type="ARBA" id="ARBA00023012"/>
    </source>
</evidence>
<organism evidence="11 12">
    <name type="scientific">Haloactinopolyspora alba</name>
    <dbReference type="NCBI Taxonomy" id="648780"/>
    <lineage>
        <taxon>Bacteria</taxon>
        <taxon>Bacillati</taxon>
        <taxon>Actinomycetota</taxon>
        <taxon>Actinomycetes</taxon>
        <taxon>Jiangellales</taxon>
        <taxon>Jiangellaceae</taxon>
        <taxon>Haloactinopolyspora</taxon>
    </lineage>
</organism>
<dbReference type="GO" id="GO:0016020">
    <property type="term" value="C:membrane"/>
    <property type="evidence" value="ECO:0007669"/>
    <property type="project" value="InterPro"/>
</dbReference>
<dbReference type="InterPro" id="IPR050482">
    <property type="entry name" value="Sensor_HK_TwoCompSys"/>
</dbReference>
<evidence type="ECO:0000256" key="6">
    <source>
        <dbReference type="ARBA" id="ARBA00022777"/>
    </source>
</evidence>
<keyword evidence="9" id="KW-1133">Transmembrane helix</keyword>
<dbReference type="InterPro" id="IPR003594">
    <property type="entry name" value="HATPase_dom"/>
</dbReference>
<sequence length="393" mass="40526">MPVVTRGTVPDRDAYAAHMVDVTGSGARRAPVRRGDVALAVLVGVAVVLTTVVSWSGSVQLHGVPPAGWALIVAGSGALAFRRRHPVPVAVVTVAVSSLYYPLIETDGALLVTVIIALYTVASEGYPVAAGAVSLLAIIGTGYGEFGFGASPLGEVGVFLVVSWLVAAVALGAVARNRRAYLDEAQKRARESERLRIARELHDVLGHTISLINVQAGAALHRMERDPAQAAEALTAIKESSRTALGEMRGTLGMLRQVDESAPTAPPPSLDRLRELTEPIEAAGLTVRVETSGQPAELSPAVDAAAFRIVQEALTNVTRHAQAGSVTIRIGYGGEDMTVQVADDGRGGPVDGTGHGIRGMAERARAVGGSLDAGAAPSGGFRVSARLPVGASS</sequence>
<feature type="transmembrane region" description="Helical" evidence="9">
    <location>
        <begin position="156"/>
        <end position="175"/>
    </location>
</feature>
<evidence type="ECO:0000256" key="7">
    <source>
        <dbReference type="ARBA" id="ARBA00022840"/>
    </source>
</evidence>
<keyword evidence="4" id="KW-0808">Transferase</keyword>
<keyword evidence="9" id="KW-0472">Membrane</keyword>
<evidence type="ECO:0000256" key="5">
    <source>
        <dbReference type="ARBA" id="ARBA00022741"/>
    </source>
</evidence>
<keyword evidence="8" id="KW-0902">Two-component regulatory system</keyword>
<dbReference type="GO" id="GO:0000155">
    <property type="term" value="F:phosphorelay sensor kinase activity"/>
    <property type="evidence" value="ECO:0007669"/>
    <property type="project" value="InterPro"/>
</dbReference>
<name>A0A2P8DNB1_9ACTN</name>
<evidence type="ECO:0000256" key="1">
    <source>
        <dbReference type="ARBA" id="ARBA00000085"/>
    </source>
</evidence>
<evidence type="ECO:0000256" key="2">
    <source>
        <dbReference type="ARBA" id="ARBA00012438"/>
    </source>
</evidence>
<reference evidence="11 12" key="1">
    <citation type="submission" date="2018-03" db="EMBL/GenBank/DDBJ databases">
        <title>Genomic Encyclopedia of Archaeal and Bacterial Type Strains, Phase II (KMG-II): from individual species to whole genera.</title>
        <authorList>
            <person name="Goeker M."/>
        </authorList>
    </citation>
    <scope>NUCLEOTIDE SEQUENCE [LARGE SCALE GENOMIC DNA]</scope>
    <source>
        <strain evidence="11 12">DSM 45211</strain>
    </source>
</reference>
<dbReference type="Gene3D" id="3.30.565.10">
    <property type="entry name" value="Histidine kinase-like ATPase, C-terminal domain"/>
    <property type="match status" value="1"/>
</dbReference>
<keyword evidence="9" id="KW-0812">Transmembrane</keyword>
<accession>A0A2P8DNB1</accession>
<protein>
    <recommendedName>
        <fullName evidence="2">histidine kinase</fullName>
        <ecNumber evidence="2">2.7.13.3</ecNumber>
    </recommendedName>
</protein>
<dbReference type="GO" id="GO:0046983">
    <property type="term" value="F:protein dimerization activity"/>
    <property type="evidence" value="ECO:0007669"/>
    <property type="project" value="InterPro"/>
</dbReference>
<dbReference type="InterPro" id="IPR011712">
    <property type="entry name" value="Sig_transdc_His_kin_sub3_dim/P"/>
</dbReference>
<comment type="caution">
    <text evidence="11">The sequence shown here is derived from an EMBL/GenBank/DDBJ whole genome shotgun (WGS) entry which is preliminary data.</text>
</comment>
<evidence type="ECO:0000256" key="9">
    <source>
        <dbReference type="SAM" id="Phobius"/>
    </source>
</evidence>
<dbReference type="EMBL" id="PYGE01000019">
    <property type="protein sequence ID" value="PSK98694.1"/>
    <property type="molecule type" value="Genomic_DNA"/>
</dbReference>
<dbReference type="SMART" id="SM00387">
    <property type="entry name" value="HATPase_c"/>
    <property type="match status" value="1"/>
</dbReference>
<dbReference type="InterPro" id="IPR036890">
    <property type="entry name" value="HATPase_C_sf"/>
</dbReference>
<dbReference type="PANTHER" id="PTHR24421:SF10">
    <property type="entry name" value="NITRATE_NITRITE SENSOR PROTEIN NARQ"/>
    <property type="match status" value="1"/>
</dbReference>
<dbReference type="Proteomes" id="UP000243528">
    <property type="component" value="Unassembled WGS sequence"/>
</dbReference>
<dbReference type="AlphaFoldDB" id="A0A2P8DNB1"/>
<keyword evidence="3" id="KW-0597">Phosphoprotein</keyword>
<dbReference type="Pfam" id="PF07730">
    <property type="entry name" value="HisKA_3"/>
    <property type="match status" value="1"/>
</dbReference>
<dbReference type="GO" id="GO:0005524">
    <property type="term" value="F:ATP binding"/>
    <property type="evidence" value="ECO:0007669"/>
    <property type="project" value="UniProtKB-KW"/>
</dbReference>
<evidence type="ECO:0000259" key="10">
    <source>
        <dbReference type="SMART" id="SM00387"/>
    </source>
</evidence>
<keyword evidence="7" id="KW-0067">ATP-binding</keyword>
<comment type="catalytic activity">
    <reaction evidence="1">
        <text>ATP + protein L-histidine = ADP + protein N-phospho-L-histidine.</text>
        <dbReference type="EC" id="2.7.13.3"/>
    </reaction>
</comment>
<keyword evidence="6 11" id="KW-0418">Kinase</keyword>
<evidence type="ECO:0000256" key="3">
    <source>
        <dbReference type="ARBA" id="ARBA00022553"/>
    </source>
</evidence>
<evidence type="ECO:0000313" key="11">
    <source>
        <dbReference type="EMBL" id="PSK98694.1"/>
    </source>
</evidence>
<evidence type="ECO:0000256" key="4">
    <source>
        <dbReference type="ARBA" id="ARBA00022679"/>
    </source>
</evidence>
<dbReference type="Gene3D" id="1.20.5.1930">
    <property type="match status" value="1"/>
</dbReference>
<keyword evidence="12" id="KW-1185">Reference proteome</keyword>
<dbReference type="PANTHER" id="PTHR24421">
    <property type="entry name" value="NITRATE/NITRITE SENSOR PROTEIN NARX-RELATED"/>
    <property type="match status" value="1"/>
</dbReference>
<feature type="domain" description="Histidine kinase/HSP90-like ATPase" evidence="10">
    <location>
        <begin position="302"/>
        <end position="391"/>
    </location>
</feature>
<dbReference type="InterPro" id="IPR055558">
    <property type="entry name" value="DUF7134"/>
</dbReference>